<evidence type="ECO:0000313" key="1">
    <source>
        <dbReference type="EMBL" id="MFD2659788.1"/>
    </source>
</evidence>
<comment type="caution">
    <text evidence="1">The sequence shown here is derived from an EMBL/GenBank/DDBJ whole genome shotgun (WGS) entry which is preliminary data.</text>
</comment>
<evidence type="ECO:0000313" key="2">
    <source>
        <dbReference type="Proteomes" id="UP001597493"/>
    </source>
</evidence>
<sequence>MSYSIEMDLLGDWNKTVKEMFRGSGYPLPEELSDKEIGVAYFLQSAGSEEEAERLQADNAARLNGMQATLLEHFESVILPDIRKRTGYEGDSFSFKWVYQQGEHIIEEKSSYRIPL</sequence>
<organism evidence="1 2">
    <name type="scientific">Paenibacillus thailandensis</name>
    <dbReference type="NCBI Taxonomy" id="393250"/>
    <lineage>
        <taxon>Bacteria</taxon>
        <taxon>Bacillati</taxon>
        <taxon>Bacillota</taxon>
        <taxon>Bacilli</taxon>
        <taxon>Bacillales</taxon>
        <taxon>Paenibacillaceae</taxon>
        <taxon>Paenibacillus</taxon>
    </lineage>
</organism>
<dbReference type="Proteomes" id="UP001597493">
    <property type="component" value="Unassembled WGS sequence"/>
</dbReference>
<keyword evidence="2" id="KW-1185">Reference proteome</keyword>
<proteinExistence type="predicted"/>
<dbReference type="EMBL" id="JBHUMY010000006">
    <property type="protein sequence ID" value="MFD2659788.1"/>
    <property type="molecule type" value="Genomic_DNA"/>
</dbReference>
<reference evidence="2" key="1">
    <citation type="journal article" date="2019" name="Int. J. Syst. Evol. Microbiol.">
        <title>The Global Catalogue of Microorganisms (GCM) 10K type strain sequencing project: providing services to taxonomists for standard genome sequencing and annotation.</title>
        <authorList>
            <consortium name="The Broad Institute Genomics Platform"/>
            <consortium name="The Broad Institute Genome Sequencing Center for Infectious Disease"/>
            <person name="Wu L."/>
            <person name="Ma J."/>
        </authorList>
    </citation>
    <scope>NUCLEOTIDE SEQUENCE [LARGE SCALE GENOMIC DNA]</scope>
    <source>
        <strain evidence="2">TISTR 1827</strain>
    </source>
</reference>
<dbReference type="RefSeq" id="WP_379270471.1">
    <property type="nucleotide sequence ID" value="NZ_JBHUGT010000015.1"/>
</dbReference>
<accession>A0ABW5QTL0</accession>
<protein>
    <submittedName>
        <fullName evidence="1">Uncharacterized protein</fullName>
    </submittedName>
</protein>
<gene>
    <name evidence="1" type="ORF">ACFSW5_05840</name>
</gene>
<name>A0ABW5QTL0_9BACL</name>